<reference evidence="2" key="1">
    <citation type="submission" date="2022-05" db="EMBL/GenBank/DDBJ databases">
        <authorList>
            <person name="Jo J.-H."/>
            <person name="Im W.-T."/>
        </authorList>
    </citation>
    <scope>NUCLEOTIDE SEQUENCE</scope>
    <source>
        <strain evidence="2">SE158</strain>
    </source>
</reference>
<dbReference type="Gene3D" id="1.10.150.20">
    <property type="entry name" value="5' to 3' exonuclease, C-terminal subdomain"/>
    <property type="match status" value="1"/>
</dbReference>
<keyword evidence="1" id="KW-1133">Transmembrane helix</keyword>
<gene>
    <name evidence="2" type="ORF">LZ536_06870</name>
</gene>
<evidence type="ECO:0000313" key="3">
    <source>
        <dbReference type="Proteomes" id="UP001165363"/>
    </source>
</evidence>
<dbReference type="RefSeq" id="WP_249847671.1">
    <property type="nucleotide sequence ID" value="NZ_JAMGBD010000001.1"/>
</dbReference>
<keyword evidence="1" id="KW-0812">Transmembrane</keyword>
<evidence type="ECO:0000256" key="1">
    <source>
        <dbReference type="SAM" id="Phobius"/>
    </source>
</evidence>
<protein>
    <recommendedName>
        <fullName evidence="4">Flap endonuclease-1-like 5' DNA nuclease</fullName>
    </recommendedName>
</protein>
<feature type="transmembrane region" description="Helical" evidence="1">
    <location>
        <begin position="6"/>
        <end position="27"/>
    </location>
</feature>
<organism evidence="2 3">
    <name type="scientific">Sphingomonas alba</name>
    <dbReference type="NCBI Taxonomy" id="2908208"/>
    <lineage>
        <taxon>Bacteria</taxon>
        <taxon>Pseudomonadati</taxon>
        <taxon>Pseudomonadota</taxon>
        <taxon>Alphaproteobacteria</taxon>
        <taxon>Sphingomonadales</taxon>
        <taxon>Sphingomonadaceae</taxon>
        <taxon>Sphingomonas</taxon>
    </lineage>
</organism>
<accession>A0ABT0RLW2</accession>
<keyword evidence="1" id="KW-0472">Membrane</keyword>
<name>A0ABT0RLW2_9SPHN</name>
<proteinExistence type="predicted"/>
<sequence length="154" mass="17322">MVELFYAYWPVVLIAVAIGIIVGFLIFRPRQRVRLTDSAPVRPHMTIHPGETVLEHEAEVTTRHVIGSEGSLPAQPSDELERLKGVGPKLASLLKAHGLTRYEHLAKLSDEELERLDADLGAFRGRLQRDRVVEQADYLARGDIDGFEQRFGKL</sequence>
<dbReference type="Proteomes" id="UP001165363">
    <property type="component" value="Unassembled WGS sequence"/>
</dbReference>
<dbReference type="EMBL" id="JAMGBD010000001">
    <property type="protein sequence ID" value="MCL6683621.1"/>
    <property type="molecule type" value="Genomic_DNA"/>
</dbReference>
<keyword evidence="3" id="KW-1185">Reference proteome</keyword>
<evidence type="ECO:0008006" key="4">
    <source>
        <dbReference type="Google" id="ProtNLM"/>
    </source>
</evidence>
<comment type="caution">
    <text evidence="2">The sequence shown here is derived from an EMBL/GenBank/DDBJ whole genome shotgun (WGS) entry which is preliminary data.</text>
</comment>
<evidence type="ECO:0000313" key="2">
    <source>
        <dbReference type="EMBL" id="MCL6683621.1"/>
    </source>
</evidence>